<dbReference type="RefSeq" id="WP_150685302.1">
    <property type="nucleotide sequence ID" value="NZ_CABPSF010000003.1"/>
</dbReference>
<evidence type="ECO:0000256" key="3">
    <source>
        <dbReference type="ARBA" id="ARBA00023163"/>
    </source>
</evidence>
<reference evidence="5 6" key="1">
    <citation type="submission" date="2019-08" db="EMBL/GenBank/DDBJ databases">
        <authorList>
            <person name="Peeters C."/>
        </authorList>
    </citation>
    <scope>NUCLEOTIDE SEQUENCE [LARGE SCALE GENOMIC DNA]</scope>
    <source>
        <strain evidence="5 6">LMG 31115</strain>
    </source>
</reference>
<evidence type="ECO:0000259" key="4">
    <source>
        <dbReference type="PROSITE" id="PS50949"/>
    </source>
</evidence>
<dbReference type="InterPro" id="IPR036390">
    <property type="entry name" value="WH_DNA-bd_sf"/>
</dbReference>
<dbReference type="Pfam" id="PF07729">
    <property type="entry name" value="FCD"/>
    <property type="match status" value="1"/>
</dbReference>
<dbReference type="GO" id="GO:0003700">
    <property type="term" value="F:DNA-binding transcription factor activity"/>
    <property type="evidence" value="ECO:0007669"/>
    <property type="project" value="InterPro"/>
</dbReference>
<dbReference type="InterPro" id="IPR036388">
    <property type="entry name" value="WH-like_DNA-bd_sf"/>
</dbReference>
<dbReference type="EMBL" id="CABPSI010000004">
    <property type="protein sequence ID" value="VVE32757.1"/>
    <property type="molecule type" value="Genomic_DNA"/>
</dbReference>
<sequence length="217" mass="24724">METTPLTFDSLNDLSREIRSDLFAGKYSPGDWLKQTDVEQRYGANRFEVRMALNELAVRGLLEHIQNRGYRIASHSSIQRDQLYEVRTIMELAACRLIVVRATQEQIDSFGVLVAQFDTAVEVGSREELRVINFRLHEAFYAMAGNTLLAEEIRQNRERGIPGRTGTWDTVASLRASNADHLAMLDTLRKRDAEGLCAVVYRHLNQWRAFSTSATSE</sequence>
<dbReference type="Gene3D" id="1.10.10.10">
    <property type="entry name" value="Winged helix-like DNA-binding domain superfamily/Winged helix DNA-binding domain"/>
    <property type="match status" value="1"/>
</dbReference>
<protein>
    <submittedName>
        <fullName evidence="5">HTH-type transcriptional regulator McbR</fullName>
    </submittedName>
</protein>
<keyword evidence="6" id="KW-1185">Reference proteome</keyword>
<accession>A0A5E4X8Y7</accession>
<dbReference type="InterPro" id="IPR008920">
    <property type="entry name" value="TF_FadR/GntR_C"/>
</dbReference>
<dbReference type="AlphaFoldDB" id="A0A5E4X8Y7"/>
<dbReference type="Gene3D" id="1.20.120.530">
    <property type="entry name" value="GntR ligand-binding domain-like"/>
    <property type="match status" value="1"/>
</dbReference>
<name>A0A5E4X8Y7_9BURK</name>
<dbReference type="SUPFAM" id="SSF46785">
    <property type="entry name" value="Winged helix' DNA-binding domain"/>
    <property type="match status" value="1"/>
</dbReference>
<evidence type="ECO:0000256" key="1">
    <source>
        <dbReference type="ARBA" id="ARBA00023015"/>
    </source>
</evidence>
<keyword evidence="3" id="KW-0804">Transcription</keyword>
<feature type="domain" description="HTH gntR-type" evidence="4">
    <location>
        <begin position="8"/>
        <end position="75"/>
    </location>
</feature>
<dbReference type="PANTHER" id="PTHR43537">
    <property type="entry name" value="TRANSCRIPTIONAL REGULATOR, GNTR FAMILY"/>
    <property type="match status" value="1"/>
</dbReference>
<organism evidence="5 6">
    <name type="scientific">Pandoraea iniqua</name>
    <dbReference type="NCBI Taxonomy" id="2508288"/>
    <lineage>
        <taxon>Bacteria</taxon>
        <taxon>Pseudomonadati</taxon>
        <taxon>Pseudomonadota</taxon>
        <taxon>Betaproteobacteria</taxon>
        <taxon>Burkholderiales</taxon>
        <taxon>Burkholderiaceae</taxon>
        <taxon>Pandoraea</taxon>
    </lineage>
</organism>
<keyword evidence="2" id="KW-0238">DNA-binding</keyword>
<dbReference type="SUPFAM" id="SSF48008">
    <property type="entry name" value="GntR ligand-binding domain-like"/>
    <property type="match status" value="1"/>
</dbReference>
<dbReference type="SMART" id="SM00895">
    <property type="entry name" value="FCD"/>
    <property type="match status" value="1"/>
</dbReference>
<proteinExistence type="predicted"/>
<dbReference type="PANTHER" id="PTHR43537:SF49">
    <property type="entry name" value="TRANSCRIPTIONAL REGULATORY PROTEIN"/>
    <property type="match status" value="1"/>
</dbReference>
<keyword evidence="1" id="KW-0805">Transcription regulation</keyword>
<gene>
    <name evidence="5" type="primary">mcbR_2</name>
    <name evidence="5" type="ORF">PIN31115_03721</name>
</gene>
<dbReference type="InterPro" id="IPR000524">
    <property type="entry name" value="Tscrpt_reg_HTH_GntR"/>
</dbReference>
<dbReference type="GO" id="GO:0003677">
    <property type="term" value="F:DNA binding"/>
    <property type="evidence" value="ECO:0007669"/>
    <property type="project" value="UniProtKB-KW"/>
</dbReference>
<dbReference type="Pfam" id="PF00392">
    <property type="entry name" value="GntR"/>
    <property type="match status" value="1"/>
</dbReference>
<evidence type="ECO:0000313" key="6">
    <source>
        <dbReference type="Proteomes" id="UP000333828"/>
    </source>
</evidence>
<dbReference type="PROSITE" id="PS50949">
    <property type="entry name" value="HTH_GNTR"/>
    <property type="match status" value="1"/>
</dbReference>
<evidence type="ECO:0000313" key="5">
    <source>
        <dbReference type="EMBL" id="VVE32757.1"/>
    </source>
</evidence>
<dbReference type="InterPro" id="IPR011711">
    <property type="entry name" value="GntR_C"/>
</dbReference>
<dbReference type="Proteomes" id="UP000333828">
    <property type="component" value="Unassembled WGS sequence"/>
</dbReference>
<evidence type="ECO:0000256" key="2">
    <source>
        <dbReference type="ARBA" id="ARBA00023125"/>
    </source>
</evidence>